<comment type="caution">
    <text evidence="3">The sequence shown here is derived from an EMBL/GenBank/DDBJ whole genome shotgun (WGS) entry which is preliminary data.</text>
</comment>
<evidence type="ECO:0000313" key="4">
    <source>
        <dbReference type="Proteomes" id="UP001500655"/>
    </source>
</evidence>
<name>A0ABN2L610_9ACTN</name>
<accession>A0ABN2L610</accession>
<dbReference type="EMBL" id="BAAALS010000037">
    <property type="protein sequence ID" value="GAA1774000.1"/>
    <property type="molecule type" value="Genomic_DNA"/>
</dbReference>
<gene>
    <name evidence="3" type="ORF">GCM10009681_51920</name>
</gene>
<protein>
    <recommendedName>
        <fullName evidence="2">Methylated-DNA-[protein]-cysteine S-methyltransferase DNA binding domain-containing protein</fullName>
    </recommendedName>
</protein>
<evidence type="ECO:0000259" key="2">
    <source>
        <dbReference type="Pfam" id="PF01035"/>
    </source>
</evidence>
<keyword evidence="4" id="KW-1185">Reference proteome</keyword>
<proteinExistence type="predicted"/>
<evidence type="ECO:0000313" key="3">
    <source>
        <dbReference type="EMBL" id="GAA1774000.1"/>
    </source>
</evidence>
<sequence length="110" mass="11810">MVYDPQEYVEAVLALVESIPPGRVMSYGAIADALHDRFERGSARRVGTIMAQWGGGVPWHRVVSGGGRLPPGHELRARALLAAEGVVFRGSRVRMAEYAWHPGDTDAGGG</sequence>
<dbReference type="Proteomes" id="UP001500655">
    <property type="component" value="Unassembled WGS sequence"/>
</dbReference>
<dbReference type="PANTHER" id="PTHR42942">
    <property type="entry name" value="6-O-METHYLGUANINE DNA METHYLTRANSFERASE"/>
    <property type="match status" value="1"/>
</dbReference>
<feature type="domain" description="Methylated-DNA-[protein]-cysteine S-methyltransferase DNA binding" evidence="2">
    <location>
        <begin position="10"/>
        <end position="86"/>
    </location>
</feature>
<dbReference type="InterPro" id="IPR036217">
    <property type="entry name" value="MethylDNA_cys_MeTrfase_DNAb"/>
</dbReference>
<dbReference type="InterPro" id="IPR052520">
    <property type="entry name" value="ATL_DNA_repair"/>
</dbReference>
<reference evidence="3 4" key="1">
    <citation type="journal article" date="2019" name="Int. J. Syst. Evol. Microbiol.">
        <title>The Global Catalogue of Microorganisms (GCM) 10K type strain sequencing project: providing services to taxonomists for standard genome sequencing and annotation.</title>
        <authorList>
            <consortium name="The Broad Institute Genomics Platform"/>
            <consortium name="The Broad Institute Genome Sequencing Center for Infectious Disease"/>
            <person name="Wu L."/>
            <person name="Ma J."/>
        </authorList>
    </citation>
    <scope>NUCLEOTIDE SEQUENCE [LARGE SCALE GENOMIC DNA]</scope>
    <source>
        <strain evidence="3 4">JCM 13249</strain>
    </source>
</reference>
<dbReference type="InterPro" id="IPR014048">
    <property type="entry name" value="MethylDNA_cys_MeTrfase_DNA-bd"/>
</dbReference>
<dbReference type="CDD" id="cd06445">
    <property type="entry name" value="ATase"/>
    <property type="match status" value="1"/>
</dbReference>
<evidence type="ECO:0000256" key="1">
    <source>
        <dbReference type="ARBA" id="ARBA00022763"/>
    </source>
</evidence>
<dbReference type="Pfam" id="PF01035">
    <property type="entry name" value="DNA_binding_1"/>
    <property type="match status" value="1"/>
</dbReference>
<dbReference type="PANTHER" id="PTHR42942:SF1">
    <property type="entry name" value="ALKYLTRANSFERASE-LIKE PROTEIN 1"/>
    <property type="match status" value="1"/>
</dbReference>
<dbReference type="SUPFAM" id="SSF46767">
    <property type="entry name" value="Methylated DNA-protein cysteine methyltransferase, C-terminal domain"/>
    <property type="match status" value="1"/>
</dbReference>
<dbReference type="Gene3D" id="1.10.10.10">
    <property type="entry name" value="Winged helix-like DNA-binding domain superfamily/Winged helix DNA-binding domain"/>
    <property type="match status" value="1"/>
</dbReference>
<dbReference type="InterPro" id="IPR036388">
    <property type="entry name" value="WH-like_DNA-bd_sf"/>
</dbReference>
<dbReference type="RefSeq" id="WP_344087506.1">
    <property type="nucleotide sequence ID" value="NZ_BAAALS010000037.1"/>
</dbReference>
<keyword evidence="1" id="KW-0227">DNA damage</keyword>
<organism evidence="3 4">
    <name type="scientific">Luedemannella helvata</name>
    <dbReference type="NCBI Taxonomy" id="349315"/>
    <lineage>
        <taxon>Bacteria</taxon>
        <taxon>Bacillati</taxon>
        <taxon>Actinomycetota</taxon>
        <taxon>Actinomycetes</taxon>
        <taxon>Micromonosporales</taxon>
        <taxon>Micromonosporaceae</taxon>
        <taxon>Luedemannella</taxon>
    </lineage>
</organism>